<proteinExistence type="predicted"/>
<reference evidence="2 3" key="1">
    <citation type="journal article" date="2015" name="Int. J. Syst. Evol. Microbiol.">
        <title>Acinetobacter equi sp. nov. isolated from horse faeces.</title>
        <authorList>
            <person name="Poppel M.T."/>
            <person name="Skiebe E."/>
            <person name="Laue M."/>
            <person name="Bergmann H."/>
            <person name="Ebersberger I."/>
            <person name="Garn T."/>
            <person name="Fruth A."/>
            <person name="Baumgardt S."/>
            <person name="Busse H.J."/>
            <person name="Wilharm G."/>
        </authorList>
    </citation>
    <scope>NUCLEOTIDE SEQUENCE [LARGE SCALE GENOMIC DNA]</scope>
    <source>
        <strain evidence="2 3">114</strain>
    </source>
</reference>
<dbReference type="OrthoDB" id="5583261at2"/>
<organism evidence="2 3">
    <name type="scientific">Acinetobacter equi</name>
    <dbReference type="NCBI Taxonomy" id="1324350"/>
    <lineage>
        <taxon>Bacteria</taxon>
        <taxon>Pseudomonadati</taxon>
        <taxon>Pseudomonadota</taxon>
        <taxon>Gammaproteobacteria</taxon>
        <taxon>Moraxellales</taxon>
        <taxon>Moraxellaceae</taxon>
        <taxon>Acinetobacter</taxon>
    </lineage>
</organism>
<evidence type="ECO:0008006" key="4">
    <source>
        <dbReference type="Google" id="ProtNLM"/>
    </source>
</evidence>
<keyword evidence="1" id="KW-0732">Signal</keyword>
<dbReference type="STRING" id="1324350.AOY20_13105"/>
<evidence type="ECO:0000313" key="3">
    <source>
        <dbReference type="Proteomes" id="UP000064939"/>
    </source>
</evidence>
<protein>
    <recommendedName>
        <fullName evidence="4">Outer membrane assembly lipoprotein YfiO</fullName>
    </recommendedName>
</protein>
<evidence type="ECO:0000256" key="1">
    <source>
        <dbReference type="SAM" id="SignalP"/>
    </source>
</evidence>
<sequence length="708" mass="81777">MKKRSFNITQSFLIACLPSLFFITSIAHAGVDTSCEPNINMDATHFNNCSNLPILIPSNNSKTNMFLLLSDIGMINIKPLTQDKHLWTASYGIVPFESATLASAIENKVQNKDQNKYSNSAREFSLIYEERCVSLESGKNEFIDAVKNNKNIPNAEKQILIAERNKITECDHAQIPLIKVNPAWTTVTRQYASYLNGAISFYNTNYSTATKIYLALENVEDPWIKETSQYMLIRTYLNEAYATGIDSYNFMNFDSIEQSLVNKFHDQIHNYLKLYPNGRYTASARGLLRRAYWLTQQKEKIVDEFIWQMNHTSSPSFNLTMSLVPNEIDRIIFNSQNIDPKIFKEPFFLTVYDLMNLRASTSDDEQPISWNQLNTQKSAFKAQPELFQYLQAVHLVYVQNKPQEALKYLPKSTKNILNYLQLSQVFLKGKILEQINQNQAEQYWEEQLKQAKTSYQKGLFELTLAKNLNNKQEVNAFIGKKPVISQINLQQNFIQHHANEKSLEQIIQSSQSSEDQKQVALYTLLSKALMAQNFKLFNQYYANLPKNAAQYKSYASIESLEEKPPFSHFIWNGTQITAQLQCPDLSTLTKQLETTKHNQLLNVCLGEYIRSEHPAISPSWNSYEQRDSSKFIGTFFTRGDIYKNIIENEPKGDLHAYALYRAVMCYSPTGTNDCGDKDVDISVRKLWFNRLKSEYPNTTWAKSLKYYW</sequence>
<dbReference type="EMBL" id="CP012808">
    <property type="protein sequence ID" value="ALH96401.1"/>
    <property type="molecule type" value="Genomic_DNA"/>
</dbReference>
<accession>A0A0N9WFZ4</accession>
<feature type="signal peptide" evidence="1">
    <location>
        <begin position="1"/>
        <end position="29"/>
    </location>
</feature>
<name>A0A0N9WFZ4_9GAMM</name>
<keyword evidence="3" id="KW-1185">Reference proteome</keyword>
<dbReference type="Proteomes" id="UP000064939">
    <property type="component" value="Chromosome"/>
</dbReference>
<evidence type="ECO:0000313" key="2">
    <source>
        <dbReference type="EMBL" id="ALH96401.1"/>
    </source>
</evidence>
<gene>
    <name evidence="2" type="ORF">AOY20_13105</name>
</gene>
<dbReference type="KEGG" id="aei:AOY20_13105"/>
<dbReference type="PROSITE" id="PS51257">
    <property type="entry name" value="PROKAR_LIPOPROTEIN"/>
    <property type="match status" value="1"/>
</dbReference>
<dbReference type="AlphaFoldDB" id="A0A0N9WFZ4"/>
<feature type="chain" id="PRO_5006040188" description="Outer membrane assembly lipoprotein YfiO" evidence="1">
    <location>
        <begin position="30"/>
        <end position="708"/>
    </location>
</feature>